<feature type="transmembrane region" description="Helical" evidence="7">
    <location>
        <begin position="138"/>
        <end position="157"/>
    </location>
</feature>
<dbReference type="Proteomes" id="UP001148313">
    <property type="component" value="Unassembled WGS sequence"/>
</dbReference>
<dbReference type="InterPro" id="IPR035906">
    <property type="entry name" value="MetI-like_sf"/>
</dbReference>
<dbReference type="Gene3D" id="1.10.3720.10">
    <property type="entry name" value="MetI-like"/>
    <property type="match status" value="1"/>
</dbReference>
<evidence type="ECO:0000256" key="2">
    <source>
        <dbReference type="ARBA" id="ARBA00022448"/>
    </source>
</evidence>
<keyword evidence="4 7" id="KW-0812">Transmembrane</keyword>
<dbReference type="EMBL" id="JAPJZH010000016">
    <property type="protein sequence ID" value="MDA4847822.1"/>
    <property type="molecule type" value="Genomic_DNA"/>
</dbReference>
<reference evidence="9" key="1">
    <citation type="submission" date="2022-11" db="EMBL/GenBank/DDBJ databases">
        <title>Hoeflea poritis sp. nov., isolated from scleractinian coral Porites lutea.</title>
        <authorList>
            <person name="Zhang G."/>
            <person name="Wei Q."/>
            <person name="Cai L."/>
        </authorList>
    </citation>
    <scope>NUCLEOTIDE SEQUENCE</scope>
    <source>
        <strain evidence="9">E7-10</strain>
    </source>
</reference>
<dbReference type="PANTHER" id="PTHR32243">
    <property type="entry name" value="MALTOSE TRANSPORT SYSTEM PERMEASE-RELATED"/>
    <property type="match status" value="1"/>
</dbReference>
<organism evidence="9 10">
    <name type="scientific">Hoeflea poritis</name>
    <dbReference type="NCBI Taxonomy" id="2993659"/>
    <lineage>
        <taxon>Bacteria</taxon>
        <taxon>Pseudomonadati</taxon>
        <taxon>Pseudomonadota</taxon>
        <taxon>Alphaproteobacteria</taxon>
        <taxon>Hyphomicrobiales</taxon>
        <taxon>Rhizobiaceae</taxon>
        <taxon>Hoeflea</taxon>
    </lineage>
</organism>
<comment type="similarity">
    <text evidence="7">Belongs to the binding-protein-dependent transport system permease family.</text>
</comment>
<keyword evidence="2 7" id="KW-0813">Transport</keyword>
<evidence type="ECO:0000256" key="7">
    <source>
        <dbReference type="RuleBase" id="RU363032"/>
    </source>
</evidence>
<dbReference type="InterPro" id="IPR000515">
    <property type="entry name" value="MetI-like"/>
</dbReference>
<evidence type="ECO:0000313" key="9">
    <source>
        <dbReference type="EMBL" id="MDA4847822.1"/>
    </source>
</evidence>
<feature type="transmembrane region" description="Helical" evidence="7">
    <location>
        <begin position="108"/>
        <end position="132"/>
    </location>
</feature>
<keyword evidence="10" id="KW-1185">Reference proteome</keyword>
<feature type="transmembrane region" description="Helical" evidence="7">
    <location>
        <begin position="241"/>
        <end position="262"/>
    </location>
</feature>
<evidence type="ECO:0000256" key="4">
    <source>
        <dbReference type="ARBA" id="ARBA00022692"/>
    </source>
</evidence>
<accession>A0ABT4VUX8</accession>
<dbReference type="RefSeq" id="WP_271091664.1">
    <property type="nucleotide sequence ID" value="NZ_JAPJZH010000016.1"/>
</dbReference>
<dbReference type="CDD" id="cd06261">
    <property type="entry name" value="TM_PBP2"/>
    <property type="match status" value="1"/>
</dbReference>
<keyword evidence="5 7" id="KW-1133">Transmembrane helix</keyword>
<evidence type="ECO:0000259" key="8">
    <source>
        <dbReference type="PROSITE" id="PS50928"/>
    </source>
</evidence>
<feature type="transmembrane region" description="Helical" evidence="7">
    <location>
        <begin position="74"/>
        <end position="96"/>
    </location>
</feature>
<dbReference type="InterPro" id="IPR050901">
    <property type="entry name" value="BP-dep_ABC_trans_perm"/>
</dbReference>
<comment type="subcellular location">
    <subcellularLocation>
        <location evidence="1 7">Cell membrane</location>
        <topology evidence="1 7">Multi-pass membrane protein</topology>
    </subcellularLocation>
</comment>
<protein>
    <submittedName>
        <fullName evidence="9">Carbohydrate ABC transporter permease</fullName>
    </submittedName>
</protein>
<dbReference type="SUPFAM" id="SSF161098">
    <property type="entry name" value="MetI-like"/>
    <property type="match status" value="1"/>
</dbReference>
<keyword evidence="3" id="KW-1003">Cell membrane</keyword>
<evidence type="ECO:0000256" key="3">
    <source>
        <dbReference type="ARBA" id="ARBA00022475"/>
    </source>
</evidence>
<name>A0ABT4VUX8_9HYPH</name>
<keyword evidence="6 7" id="KW-0472">Membrane</keyword>
<evidence type="ECO:0000256" key="5">
    <source>
        <dbReference type="ARBA" id="ARBA00022989"/>
    </source>
</evidence>
<evidence type="ECO:0000256" key="6">
    <source>
        <dbReference type="ARBA" id="ARBA00023136"/>
    </source>
</evidence>
<dbReference type="PROSITE" id="PS50928">
    <property type="entry name" value="ABC_TM1"/>
    <property type="match status" value="1"/>
</dbReference>
<dbReference type="Pfam" id="PF00528">
    <property type="entry name" value="BPD_transp_1"/>
    <property type="match status" value="1"/>
</dbReference>
<comment type="caution">
    <text evidence="9">The sequence shown here is derived from an EMBL/GenBank/DDBJ whole genome shotgun (WGS) entry which is preliminary data.</text>
</comment>
<feature type="domain" description="ABC transmembrane type-1" evidence="8">
    <location>
        <begin position="70"/>
        <end position="262"/>
    </location>
</feature>
<evidence type="ECO:0000313" key="10">
    <source>
        <dbReference type="Proteomes" id="UP001148313"/>
    </source>
</evidence>
<feature type="transmembrane region" description="Helical" evidence="7">
    <location>
        <begin position="186"/>
        <end position="204"/>
    </location>
</feature>
<gene>
    <name evidence="9" type="ORF">OOZ53_20850</name>
</gene>
<dbReference type="PANTHER" id="PTHR32243:SF18">
    <property type="entry name" value="INNER MEMBRANE ABC TRANSPORTER PERMEASE PROTEIN YCJP"/>
    <property type="match status" value="1"/>
</dbReference>
<proteinExistence type="inferred from homology"/>
<sequence length="276" mass="30722">MTRKAKRSALCWLGLSPLLIVVLFPYATMLSTALKRKDEIFQFETTWLPDSLYFGNFIELFANRGFGRALLNSLYISFGATLVSLAVALPAAYALSRLRVPGKGTFRTYLLVTQLISPIVLIVGLFRLFAYLGMINDLNALVFAHSAFYMAFAVWMLQSYFDTIPKDLEEAAWMDGASRLKSFRRVFLPLCLPGIAVTSLFTFVNSWNEYAMSLTILREGSLQTAPVKIAFLTGTLYETEWNIIMAATLVATVPVAIVFASIQSYLIRGLSLGGVK</sequence>
<evidence type="ECO:0000256" key="1">
    <source>
        <dbReference type="ARBA" id="ARBA00004651"/>
    </source>
</evidence>